<dbReference type="GO" id="GO:0005524">
    <property type="term" value="F:ATP binding"/>
    <property type="evidence" value="ECO:0007669"/>
    <property type="project" value="UniProtKB-KW"/>
</dbReference>
<protein>
    <submittedName>
        <fullName evidence="6">DH200=94 genomic scaffold, scaffold_2216</fullName>
    </submittedName>
</protein>
<gene>
    <name evidence="6" type="ORF">GSCOC_T00005199001</name>
</gene>
<evidence type="ECO:0000256" key="2">
    <source>
        <dbReference type="ARBA" id="ARBA00022840"/>
    </source>
</evidence>
<dbReference type="GO" id="GO:0005886">
    <property type="term" value="C:plasma membrane"/>
    <property type="evidence" value="ECO:0007669"/>
    <property type="project" value="TreeGrafter"/>
</dbReference>
<organism evidence="6 7">
    <name type="scientific">Coffea canephora</name>
    <name type="common">Robusta coffee</name>
    <dbReference type="NCBI Taxonomy" id="49390"/>
    <lineage>
        <taxon>Eukaryota</taxon>
        <taxon>Viridiplantae</taxon>
        <taxon>Streptophyta</taxon>
        <taxon>Embryophyta</taxon>
        <taxon>Tracheophyta</taxon>
        <taxon>Spermatophyta</taxon>
        <taxon>Magnoliopsida</taxon>
        <taxon>eudicotyledons</taxon>
        <taxon>Gunneridae</taxon>
        <taxon>Pentapetalae</taxon>
        <taxon>asterids</taxon>
        <taxon>lamiids</taxon>
        <taxon>Gentianales</taxon>
        <taxon>Rubiaceae</taxon>
        <taxon>Ixoroideae</taxon>
        <taxon>Gardenieae complex</taxon>
        <taxon>Bertiereae - Coffeeae clade</taxon>
        <taxon>Coffeeae</taxon>
        <taxon>Coffea</taxon>
    </lineage>
</organism>
<dbReference type="InterPro" id="IPR045274">
    <property type="entry name" value="WAK-like"/>
</dbReference>
<dbReference type="SUPFAM" id="SSF56112">
    <property type="entry name" value="Protein kinase-like (PK-like)"/>
    <property type="match status" value="1"/>
</dbReference>
<evidence type="ECO:0000256" key="1">
    <source>
        <dbReference type="ARBA" id="ARBA00022741"/>
    </source>
</evidence>
<dbReference type="InParanoid" id="A0A068VJW5"/>
<accession>A0A068VJW5</accession>
<evidence type="ECO:0000313" key="6">
    <source>
        <dbReference type="EMBL" id="CDP20996.1"/>
    </source>
</evidence>
<proteinExistence type="predicted"/>
<dbReference type="Proteomes" id="UP000295252">
    <property type="component" value="Unassembled WGS sequence"/>
</dbReference>
<dbReference type="InterPro" id="IPR011009">
    <property type="entry name" value="Kinase-like_dom_sf"/>
</dbReference>
<dbReference type="InterPro" id="IPR008271">
    <property type="entry name" value="Ser/Thr_kinase_AS"/>
</dbReference>
<dbReference type="InterPro" id="IPR000719">
    <property type="entry name" value="Prot_kinase_dom"/>
</dbReference>
<comment type="catalytic activity">
    <reaction evidence="3">
        <text>L-seryl-[protein] + ATP = O-phospho-L-seryl-[protein] + ADP + H(+)</text>
        <dbReference type="Rhea" id="RHEA:17989"/>
        <dbReference type="Rhea" id="RHEA-COMP:9863"/>
        <dbReference type="Rhea" id="RHEA-COMP:11604"/>
        <dbReference type="ChEBI" id="CHEBI:15378"/>
        <dbReference type="ChEBI" id="CHEBI:29999"/>
        <dbReference type="ChEBI" id="CHEBI:30616"/>
        <dbReference type="ChEBI" id="CHEBI:83421"/>
        <dbReference type="ChEBI" id="CHEBI:456216"/>
    </reaction>
</comment>
<dbReference type="Pfam" id="PF00069">
    <property type="entry name" value="Pkinase"/>
    <property type="match status" value="1"/>
</dbReference>
<dbReference type="PhylomeDB" id="A0A068VJW5"/>
<dbReference type="GO" id="GO:0004674">
    <property type="term" value="F:protein serine/threonine kinase activity"/>
    <property type="evidence" value="ECO:0007669"/>
    <property type="project" value="TreeGrafter"/>
</dbReference>
<evidence type="ECO:0000256" key="4">
    <source>
        <dbReference type="ARBA" id="ARBA00047951"/>
    </source>
</evidence>
<dbReference type="OrthoDB" id="996858at2759"/>
<comment type="catalytic activity">
    <reaction evidence="4">
        <text>L-threonyl-[protein] + ATP = O-phospho-L-threonyl-[protein] + ADP + H(+)</text>
        <dbReference type="Rhea" id="RHEA:46608"/>
        <dbReference type="Rhea" id="RHEA-COMP:11060"/>
        <dbReference type="Rhea" id="RHEA-COMP:11605"/>
        <dbReference type="ChEBI" id="CHEBI:15378"/>
        <dbReference type="ChEBI" id="CHEBI:30013"/>
        <dbReference type="ChEBI" id="CHEBI:30616"/>
        <dbReference type="ChEBI" id="CHEBI:61977"/>
        <dbReference type="ChEBI" id="CHEBI:456216"/>
    </reaction>
</comment>
<dbReference type="Gramene" id="CDP20996">
    <property type="protein sequence ID" value="CDP20996"/>
    <property type="gene ID" value="GSCOC_T00005199001"/>
</dbReference>
<dbReference type="AlphaFoldDB" id="A0A068VJW5"/>
<dbReference type="PANTHER" id="PTHR27005:SF353">
    <property type="entry name" value="WALL-ASSOCIATED RECEPTOR KINASE-LIKE 22"/>
    <property type="match status" value="1"/>
</dbReference>
<dbReference type="EMBL" id="HG741300">
    <property type="protein sequence ID" value="CDP20996.1"/>
    <property type="molecule type" value="Genomic_DNA"/>
</dbReference>
<dbReference type="PANTHER" id="PTHR27005">
    <property type="entry name" value="WALL-ASSOCIATED RECEPTOR KINASE-LIKE 21"/>
    <property type="match status" value="1"/>
</dbReference>
<dbReference type="PROSITE" id="PS00108">
    <property type="entry name" value="PROTEIN_KINASE_ST"/>
    <property type="match status" value="1"/>
</dbReference>
<dbReference type="Gene3D" id="1.10.510.10">
    <property type="entry name" value="Transferase(Phosphotransferase) domain 1"/>
    <property type="match status" value="1"/>
</dbReference>
<evidence type="ECO:0000256" key="3">
    <source>
        <dbReference type="ARBA" id="ARBA00047558"/>
    </source>
</evidence>
<name>A0A068VJW5_COFCA</name>
<dbReference type="GO" id="GO:0007166">
    <property type="term" value="P:cell surface receptor signaling pathway"/>
    <property type="evidence" value="ECO:0007669"/>
    <property type="project" value="InterPro"/>
</dbReference>
<keyword evidence="1" id="KW-0547">Nucleotide-binding</keyword>
<dbReference type="PROSITE" id="PS50011">
    <property type="entry name" value="PROTEIN_KINASE_DOM"/>
    <property type="match status" value="1"/>
</dbReference>
<sequence>MLVYEYVSNGTLSNHLQESVETLAYMHSHASIVIYHRDIKSSNILLDETFRAVISDFGLSR</sequence>
<keyword evidence="2" id="KW-0067">ATP-binding</keyword>
<keyword evidence="7" id="KW-1185">Reference proteome</keyword>
<evidence type="ECO:0000259" key="5">
    <source>
        <dbReference type="PROSITE" id="PS50011"/>
    </source>
</evidence>
<evidence type="ECO:0000313" key="7">
    <source>
        <dbReference type="Proteomes" id="UP000295252"/>
    </source>
</evidence>
<feature type="domain" description="Protein kinase" evidence="5">
    <location>
        <begin position="1"/>
        <end position="61"/>
    </location>
</feature>
<reference evidence="7" key="1">
    <citation type="journal article" date="2014" name="Science">
        <title>The coffee genome provides insight into the convergent evolution of caffeine biosynthesis.</title>
        <authorList>
            <person name="Denoeud F."/>
            <person name="Carretero-Paulet L."/>
            <person name="Dereeper A."/>
            <person name="Droc G."/>
            <person name="Guyot R."/>
            <person name="Pietrella M."/>
            <person name="Zheng C."/>
            <person name="Alberti A."/>
            <person name="Anthony F."/>
            <person name="Aprea G."/>
            <person name="Aury J.M."/>
            <person name="Bento P."/>
            <person name="Bernard M."/>
            <person name="Bocs S."/>
            <person name="Campa C."/>
            <person name="Cenci A."/>
            <person name="Combes M.C."/>
            <person name="Crouzillat D."/>
            <person name="Da Silva C."/>
            <person name="Daddiego L."/>
            <person name="De Bellis F."/>
            <person name="Dussert S."/>
            <person name="Garsmeur O."/>
            <person name="Gayraud T."/>
            <person name="Guignon V."/>
            <person name="Jahn K."/>
            <person name="Jamilloux V."/>
            <person name="Joet T."/>
            <person name="Labadie K."/>
            <person name="Lan T."/>
            <person name="Leclercq J."/>
            <person name="Lepelley M."/>
            <person name="Leroy T."/>
            <person name="Li L.T."/>
            <person name="Librado P."/>
            <person name="Lopez L."/>
            <person name="Munoz A."/>
            <person name="Noel B."/>
            <person name="Pallavicini A."/>
            <person name="Perrotta G."/>
            <person name="Poncet V."/>
            <person name="Pot D."/>
            <person name="Priyono X."/>
            <person name="Rigoreau M."/>
            <person name="Rouard M."/>
            <person name="Rozas J."/>
            <person name="Tranchant-Dubreuil C."/>
            <person name="VanBuren R."/>
            <person name="Zhang Q."/>
            <person name="Andrade A.C."/>
            <person name="Argout X."/>
            <person name="Bertrand B."/>
            <person name="de Kochko A."/>
            <person name="Graziosi G."/>
            <person name="Henry R.J."/>
            <person name="Jayarama X."/>
            <person name="Ming R."/>
            <person name="Nagai C."/>
            <person name="Rounsley S."/>
            <person name="Sankoff D."/>
            <person name="Giuliano G."/>
            <person name="Albert V.A."/>
            <person name="Wincker P."/>
            <person name="Lashermes P."/>
        </authorList>
    </citation>
    <scope>NUCLEOTIDE SEQUENCE [LARGE SCALE GENOMIC DNA]</scope>
    <source>
        <strain evidence="7">cv. DH200-94</strain>
    </source>
</reference>